<dbReference type="EMBL" id="JADBGF010000001">
    <property type="protein sequence ID" value="MBE1601796.1"/>
    <property type="molecule type" value="Genomic_DNA"/>
</dbReference>
<accession>A0A8I0P8L6</accession>
<sequence>MDAPQNSHNGTQLVDISTLSPGQLRLLAGMDTVLGHAVRRHLQERDKSSKTTDVVFESAL</sequence>
<dbReference type="InterPro" id="IPR026334">
    <property type="entry name" value="FxSxx-COOH"/>
</dbReference>
<evidence type="ECO:0000313" key="2">
    <source>
        <dbReference type="Proteomes" id="UP000629287"/>
    </source>
</evidence>
<name>A0A8I0P8L6_9ACTN</name>
<keyword evidence="2" id="KW-1185">Reference proteome</keyword>
<comment type="caution">
    <text evidence="1">The sequence shown here is derived from an EMBL/GenBank/DDBJ whole genome shotgun (WGS) entry which is preliminary data.</text>
</comment>
<dbReference type="AlphaFoldDB" id="A0A8I0P8L6"/>
<reference evidence="1 2" key="1">
    <citation type="submission" date="2020-10" db="EMBL/GenBank/DDBJ databases">
        <title>Sequencing the genomes of 1000 actinobacteria strains.</title>
        <authorList>
            <person name="Klenk H.-P."/>
        </authorList>
    </citation>
    <scope>NUCLEOTIDE SEQUENCE [LARGE SCALE GENOMIC DNA]</scope>
    <source>
        <strain evidence="1 2">DSM 41803</strain>
    </source>
</reference>
<dbReference type="GeneID" id="86832398"/>
<dbReference type="Proteomes" id="UP000629287">
    <property type="component" value="Unassembled WGS sequence"/>
</dbReference>
<evidence type="ECO:0000313" key="1">
    <source>
        <dbReference type="EMBL" id="MBE1601796.1"/>
    </source>
</evidence>
<dbReference type="RefSeq" id="WP_046916860.1">
    <property type="nucleotide sequence ID" value="NZ_JADBGF010000001.1"/>
</dbReference>
<gene>
    <name evidence="1" type="ORF">H4687_007925</name>
</gene>
<dbReference type="NCBIfam" id="TIGR04268">
    <property type="entry name" value="FxSxx-COOH"/>
    <property type="match status" value="1"/>
</dbReference>
<protein>
    <submittedName>
        <fullName evidence="1">FXSXX-COOH protein</fullName>
    </submittedName>
</protein>
<proteinExistence type="predicted"/>
<dbReference type="OrthoDB" id="4272635at2"/>
<organism evidence="1 2">
    <name type="scientific">Streptomyces stelliscabiei</name>
    <dbReference type="NCBI Taxonomy" id="146820"/>
    <lineage>
        <taxon>Bacteria</taxon>
        <taxon>Bacillati</taxon>
        <taxon>Actinomycetota</taxon>
        <taxon>Actinomycetes</taxon>
        <taxon>Kitasatosporales</taxon>
        <taxon>Streptomycetaceae</taxon>
        <taxon>Streptomyces</taxon>
    </lineage>
</organism>